<proteinExistence type="predicted"/>
<dbReference type="SMART" id="SM00646">
    <property type="entry name" value="Ami_3"/>
    <property type="match status" value="1"/>
</dbReference>
<dbReference type="Gene3D" id="3.40.630.40">
    <property type="entry name" value="Zn-dependent exopeptidases"/>
    <property type="match status" value="1"/>
</dbReference>
<feature type="region of interest" description="Disordered" evidence="2">
    <location>
        <begin position="124"/>
        <end position="202"/>
    </location>
</feature>
<reference evidence="4" key="1">
    <citation type="journal article" date="2021" name="PeerJ">
        <title>Extensive microbial diversity within the chicken gut microbiome revealed by metagenomics and culture.</title>
        <authorList>
            <person name="Gilroy R."/>
            <person name="Ravi A."/>
            <person name="Getino M."/>
            <person name="Pursley I."/>
            <person name="Horton D.L."/>
            <person name="Alikhan N.F."/>
            <person name="Baker D."/>
            <person name="Gharbi K."/>
            <person name="Hall N."/>
            <person name="Watson M."/>
            <person name="Adriaenssens E.M."/>
            <person name="Foster-Nyarko E."/>
            <person name="Jarju S."/>
            <person name="Secka A."/>
            <person name="Antonio M."/>
            <person name="Oren A."/>
            <person name="Chaudhuri R.R."/>
            <person name="La Ragione R."/>
            <person name="Hildebrand F."/>
            <person name="Pallen M.J."/>
        </authorList>
    </citation>
    <scope>NUCLEOTIDE SEQUENCE</scope>
    <source>
        <strain evidence="4">CHK169-2315</strain>
    </source>
</reference>
<dbReference type="InterPro" id="IPR002477">
    <property type="entry name" value="Peptidoglycan-bd-like"/>
</dbReference>
<dbReference type="InterPro" id="IPR036365">
    <property type="entry name" value="PGBD-like_sf"/>
</dbReference>
<organism evidence="4 5">
    <name type="scientific">Candidatus Pseudogracilibacillus intestinigallinarum</name>
    <dbReference type="NCBI Taxonomy" id="2838742"/>
    <lineage>
        <taxon>Bacteria</taxon>
        <taxon>Bacillati</taxon>
        <taxon>Bacillota</taxon>
        <taxon>Bacilli</taxon>
        <taxon>Bacillales</taxon>
        <taxon>Bacillaceae</taxon>
        <taxon>Pseudogracilibacillus</taxon>
    </lineage>
</organism>
<protein>
    <submittedName>
        <fullName evidence="4">Peptidoglycan-binding protein</fullName>
    </submittedName>
</protein>
<dbReference type="GO" id="GO:0030288">
    <property type="term" value="C:outer membrane-bounded periplasmic space"/>
    <property type="evidence" value="ECO:0007669"/>
    <property type="project" value="TreeGrafter"/>
</dbReference>
<feature type="compositionally biased region" description="Low complexity" evidence="2">
    <location>
        <begin position="132"/>
        <end position="166"/>
    </location>
</feature>
<evidence type="ECO:0000313" key="5">
    <source>
        <dbReference type="Proteomes" id="UP000823937"/>
    </source>
</evidence>
<evidence type="ECO:0000313" key="4">
    <source>
        <dbReference type="EMBL" id="HIV75249.1"/>
    </source>
</evidence>
<dbReference type="GO" id="GO:0009253">
    <property type="term" value="P:peptidoglycan catabolic process"/>
    <property type="evidence" value="ECO:0007669"/>
    <property type="project" value="InterPro"/>
</dbReference>
<sequence>MIQRFKFRKVFIFAILITFVLNPFFTHLQVFAHENINDKDISEEAITLYDLNLEEDEEFTTLYCEELNRKSEVIDINNEELTEYFKELDINVIDEELKTFINSLEIECEIFSEDENKDVDDKLTLSDEDKNSSSSNNTETDNNNSTEINNEDSSSNSNKMDSENSSPSSTEQGNVKKNHEEKKENNFKYQKTNIKESSPIVEQEQKIQNATVNTNNTSELKKGDNNAKVKKLKQDLAKLDFVASPNPNGYFGVQTEKKVKEFQSYYGLKSTGIANKATLDKIKAVLASPLQKGKSHSDVIKLKQNLDALGFKVVNNPNKYFGVQTEKQLKAFQKKHGLAISGIAEEVTLKKIESLLKTQSTDLKKGDNNPKVKKLKQDLAKLGFVAAPNPNGYFGVQTEKKVKEFQSYYGLTATGIANKATLNKVNEILSSPLQKGKSSKEIANLKKNLNKIGYGGIQVTNYFGDFMEKRVKEFQRDNKLPVSGIIDSKTEKAIKNYKMFKIFIDPGHGGSDPGAIGNGLKEKDLTLQIANALKKHLENTYSNVLIMMSRTTDKYLSLKERTDMANKWGADYFISVHINSFTSSSANGFESYIHNSNSTAEDNRMQNIIHDEITKGIPSSDRGKKSSNFHVLRESKMPSILLEYLFITNKNDATNLKNNSFIDKLGKLTAQGVAKGLKLAKK</sequence>
<dbReference type="PANTHER" id="PTHR30404">
    <property type="entry name" value="N-ACETYLMURAMOYL-L-ALANINE AMIDASE"/>
    <property type="match status" value="1"/>
</dbReference>
<evidence type="ECO:0000256" key="2">
    <source>
        <dbReference type="SAM" id="MobiDB-lite"/>
    </source>
</evidence>
<dbReference type="PANTHER" id="PTHR30404:SF0">
    <property type="entry name" value="N-ACETYLMURAMOYL-L-ALANINE AMIDASE AMIC"/>
    <property type="match status" value="1"/>
</dbReference>
<dbReference type="Proteomes" id="UP000823937">
    <property type="component" value="Unassembled WGS sequence"/>
</dbReference>
<dbReference type="Pfam" id="PF01471">
    <property type="entry name" value="PG_binding_1"/>
    <property type="match status" value="4"/>
</dbReference>
<name>A0A9D1TK87_9BACI</name>
<dbReference type="AlphaFoldDB" id="A0A9D1TK87"/>
<accession>A0A9D1TK87</accession>
<comment type="caution">
    <text evidence="4">The sequence shown here is derived from an EMBL/GenBank/DDBJ whole genome shotgun (WGS) entry which is preliminary data.</text>
</comment>
<evidence type="ECO:0000256" key="1">
    <source>
        <dbReference type="ARBA" id="ARBA00022801"/>
    </source>
</evidence>
<dbReference type="SUPFAM" id="SSF47090">
    <property type="entry name" value="PGBD-like"/>
    <property type="match status" value="4"/>
</dbReference>
<gene>
    <name evidence="4" type="ORF">H9895_09245</name>
</gene>
<dbReference type="GO" id="GO:0008745">
    <property type="term" value="F:N-acetylmuramoyl-L-alanine amidase activity"/>
    <property type="evidence" value="ECO:0007669"/>
    <property type="project" value="InterPro"/>
</dbReference>
<dbReference type="InterPro" id="IPR036366">
    <property type="entry name" value="PGBDSf"/>
</dbReference>
<reference evidence="4" key="2">
    <citation type="submission" date="2021-04" db="EMBL/GenBank/DDBJ databases">
        <authorList>
            <person name="Gilroy R."/>
        </authorList>
    </citation>
    <scope>NUCLEOTIDE SEQUENCE</scope>
    <source>
        <strain evidence="4">CHK169-2315</strain>
    </source>
</reference>
<keyword evidence="1" id="KW-0378">Hydrolase</keyword>
<dbReference type="SUPFAM" id="SSF53187">
    <property type="entry name" value="Zn-dependent exopeptidases"/>
    <property type="match status" value="1"/>
</dbReference>
<feature type="domain" description="MurNAc-LAA" evidence="3">
    <location>
        <begin position="562"/>
        <end position="674"/>
    </location>
</feature>
<dbReference type="Pfam" id="PF01520">
    <property type="entry name" value="Amidase_3"/>
    <property type="match status" value="1"/>
</dbReference>
<feature type="compositionally biased region" description="Basic and acidic residues" evidence="2">
    <location>
        <begin position="177"/>
        <end position="186"/>
    </location>
</feature>
<dbReference type="InterPro" id="IPR050695">
    <property type="entry name" value="N-acetylmuramoyl_amidase_3"/>
</dbReference>
<evidence type="ECO:0000259" key="3">
    <source>
        <dbReference type="SMART" id="SM00646"/>
    </source>
</evidence>
<dbReference type="Gene3D" id="1.10.101.10">
    <property type="entry name" value="PGBD-like superfamily/PGBD"/>
    <property type="match status" value="4"/>
</dbReference>
<dbReference type="InterPro" id="IPR002508">
    <property type="entry name" value="MurNAc-LAA_cat"/>
</dbReference>
<dbReference type="CDD" id="cd02696">
    <property type="entry name" value="MurNAc-LAA"/>
    <property type="match status" value="1"/>
</dbReference>
<dbReference type="EMBL" id="DXHX01000129">
    <property type="protein sequence ID" value="HIV75249.1"/>
    <property type="molecule type" value="Genomic_DNA"/>
</dbReference>